<reference evidence="2" key="1">
    <citation type="journal article" date="2019" name="Int. J. Syst. Evol. Microbiol.">
        <title>The Global Catalogue of Microorganisms (GCM) 10K type strain sequencing project: providing services to taxonomists for standard genome sequencing and annotation.</title>
        <authorList>
            <consortium name="The Broad Institute Genomics Platform"/>
            <consortium name="The Broad Institute Genome Sequencing Center for Infectious Disease"/>
            <person name="Wu L."/>
            <person name="Ma J."/>
        </authorList>
    </citation>
    <scope>NUCLEOTIDE SEQUENCE [LARGE SCALE GENOMIC DNA]</scope>
    <source>
        <strain evidence="2">CGMCC 4.7677</strain>
    </source>
</reference>
<evidence type="ECO:0000313" key="1">
    <source>
        <dbReference type="EMBL" id="GHE88889.1"/>
    </source>
</evidence>
<sequence>MTHVSAFAASREQRAVATPRGYVAYSGSNTAWAPGEQLLNGFGTTRFSAGPAGLSPALPQGMAEFYITSLNAFIE</sequence>
<keyword evidence="2" id="KW-1185">Reference proteome</keyword>
<dbReference type="RefSeq" id="WP_191244332.1">
    <property type="nucleotide sequence ID" value="NZ_BNAU01000002.1"/>
</dbReference>
<proteinExistence type="predicted"/>
<accession>A0ABQ3IMN5</accession>
<evidence type="ECO:0000313" key="2">
    <source>
        <dbReference type="Proteomes" id="UP000605897"/>
    </source>
</evidence>
<dbReference type="EMBL" id="BNAU01000002">
    <property type="protein sequence ID" value="GHE88889.1"/>
    <property type="molecule type" value="Genomic_DNA"/>
</dbReference>
<comment type="caution">
    <text evidence="1">The sequence shown here is derived from an EMBL/GenBank/DDBJ whole genome shotgun (WGS) entry which is preliminary data.</text>
</comment>
<protein>
    <submittedName>
        <fullName evidence="1">Uncharacterized protein</fullName>
    </submittedName>
</protein>
<gene>
    <name evidence="1" type="ORF">GCM10017786_21140</name>
</gene>
<organism evidence="1 2">
    <name type="scientific">Amycolatopsis deserti</name>
    <dbReference type="NCBI Taxonomy" id="185696"/>
    <lineage>
        <taxon>Bacteria</taxon>
        <taxon>Bacillati</taxon>
        <taxon>Actinomycetota</taxon>
        <taxon>Actinomycetes</taxon>
        <taxon>Pseudonocardiales</taxon>
        <taxon>Pseudonocardiaceae</taxon>
        <taxon>Amycolatopsis</taxon>
    </lineage>
</organism>
<dbReference type="Proteomes" id="UP000605897">
    <property type="component" value="Unassembled WGS sequence"/>
</dbReference>
<name>A0ABQ3IMN5_9PSEU</name>